<dbReference type="PANTHER" id="PTHR46289">
    <property type="entry name" value="52 KDA REPRESSOR OF THE INHIBITOR OF THE PROTEIN KINASE-LIKE PROTEIN-RELATED"/>
    <property type="match status" value="1"/>
</dbReference>
<name>A0A8B8FVL4_9HEMI</name>
<dbReference type="InterPro" id="IPR052958">
    <property type="entry name" value="IFN-induced_PKR_regulator"/>
</dbReference>
<keyword evidence="2" id="KW-1185">Reference proteome</keyword>
<dbReference type="GO" id="GO:0046983">
    <property type="term" value="F:protein dimerization activity"/>
    <property type="evidence" value="ECO:0007669"/>
    <property type="project" value="InterPro"/>
</dbReference>
<dbReference type="RefSeq" id="XP_025414533.1">
    <property type="nucleotide sequence ID" value="XM_025558748.1"/>
</dbReference>
<protein>
    <submittedName>
        <fullName evidence="3">52 kDa repressor of the inhibitor of the protein kinase-like</fullName>
    </submittedName>
</protein>
<dbReference type="PANTHER" id="PTHR46289:SF14">
    <property type="entry name" value="DUF4371 DOMAIN-CONTAINING PROTEIN"/>
    <property type="match status" value="1"/>
</dbReference>
<dbReference type="OrthoDB" id="6618164at2759"/>
<organism evidence="2 3">
    <name type="scientific">Sipha flava</name>
    <name type="common">yellow sugarcane aphid</name>
    <dbReference type="NCBI Taxonomy" id="143950"/>
    <lineage>
        <taxon>Eukaryota</taxon>
        <taxon>Metazoa</taxon>
        <taxon>Ecdysozoa</taxon>
        <taxon>Arthropoda</taxon>
        <taxon>Hexapoda</taxon>
        <taxon>Insecta</taxon>
        <taxon>Pterygota</taxon>
        <taxon>Neoptera</taxon>
        <taxon>Paraneoptera</taxon>
        <taxon>Hemiptera</taxon>
        <taxon>Sternorrhyncha</taxon>
        <taxon>Aphidomorpha</taxon>
        <taxon>Aphidoidea</taxon>
        <taxon>Aphididae</taxon>
        <taxon>Sipha</taxon>
    </lineage>
</organism>
<accession>A0A8B8FVL4</accession>
<dbReference type="GeneID" id="112686469"/>
<evidence type="ECO:0000313" key="3">
    <source>
        <dbReference type="RefSeq" id="XP_025414533.1"/>
    </source>
</evidence>
<feature type="domain" description="HAT C-terminal dimerisation" evidence="1">
    <location>
        <begin position="58"/>
        <end position="117"/>
    </location>
</feature>
<dbReference type="AlphaFoldDB" id="A0A8B8FVL4"/>
<gene>
    <name evidence="3" type="primary">LOC112686469</name>
</gene>
<dbReference type="SUPFAM" id="SSF53098">
    <property type="entry name" value="Ribonuclease H-like"/>
    <property type="match status" value="1"/>
</dbReference>
<dbReference type="InterPro" id="IPR008906">
    <property type="entry name" value="HATC_C_dom"/>
</dbReference>
<evidence type="ECO:0000313" key="2">
    <source>
        <dbReference type="Proteomes" id="UP000694846"/>
    </source>
</evidence>
<dbReference type="Proteomes" id="UP000694846">
    <property type="component" value="Unplaced"/>
</dbReference>
<proteinExistence type="predicted"/>
<reference evidence="3" key="1">
    <citation type="submission" date="2025-08" db="UniProtKB">
        <authorList>
            <consortium name="RefSeq"/>
        </authorList>
    </citation>
    <scope>IDENTIFICATION</scope>
    <source>
        <tissue evidence="3">Whole body</tissue>
    </source>
</reference>
<sequence>MEATAPNVEDLALTPKEEIKFYLDSDIQIVIAELRIWQSKLKADNKNPKAAIDALRLCRQSIFPNIHQLLKILCNIPVSTSTPERSFSCMKRLKTYLRNSMTENRLNGLTLLAVHREIPIDAKEVLDVMSQKSKKLDIIL</sequence>
<dbReference type="Pfam" id="PF05699">
    <property type="entry name" value="Dimer_Tnp_hAT"/>
    <property type="match status" value="1"/>
</dbReference>
<evidence type="ECO:0000259" key="1">
    <source>
        <dbReference type="Pfam" id="PF05699"/>
    </source>
</evidence>
<dbReference type="InterPro" id="IPR012337">
    <property type="entry name" value="RNaseH-like_sf"/>
</dbReference>